<dbReference type="Pfam" id="PF02627">
    <property type="entry name" value="CMD"/>
    <property type="match status" value="1"/>
</dbReference>
<sequence>MSILTPARLLQLSSAPQLQSSWYFIAAATLTICNEPGEIPSVFHLALKQSQKIPLNLSVAEDSINFSKHLIYKNSIGEIEKKIENLNSDLVDEESNFKNQFEVAQKTREALLKCSALGGIPKSINSLMILKNSTPLQLLERNENRDNSISNITNERERGRQYWDQVYGKVSSRVIGQMNNAYPDLWSYARDHVYSPLLSFSDILDPRETSLVVVACLIPLDVNPQLKGHLKGALNNGCSKEEISSARALSIQIAEWCGYKWKGNIVSL</sequence>
<dbReference type="GeneID" id="30964413"/>
<dbReference type="EMBL" id="KV454486">
    <property type="protein sequence ID" value="ODV59473.1"/>
    <property type="molecule type" value="Genomic_DNA"/>
</dbReference>
<dbReference type="InterPro" id="IPR052999">
    <property type="entry name" value="PTS1_Protein"/>
</dbReference>
<organism evidence="2 3">
    <name type="scientific">Ascoidea rubescens DSM 1968</name>
    <dbReference type="NCBI Taxonomy" id="1344418"/>
    <lineage>
        <taxon>Eukaryota</taxon>
        <taxon>Fungi</taxon>
        <taxon>Dikarya</taxon>
        <taxon>Ascomycota</taxon>
        <taxon>Saccharomycotina</taxon>
        <taxon>Saccharomycetes</taxon>
        <taxon>Ascoideaceae</taxon>
        <taxon>Ascoidea</taxon>
    </lineage>
</organism>
<dbReference type="RefSeq" id="XP_020045780.1">
    <property type="nucleotide sequence ID" value="XM_020190777.1"/>
</dbReference>
<proteinExistence type="predicted"/>
<accession>A0A1D2VDA9</accession>
<evidence type="ECO:0000259" key="1">
    <source>
        <dbReference type="Pfam" id="PF02627"/>
    </source>
</evidence>
<dbReference type="FunCoup" id="A0A1D2VDA9">
    <property type="interactions" value="7"/>
</dbReference>
<keyword evidence="3" id="KW-1185">Reference proteome</keyword>
<name>A0A1D2VDA9_9ASCO</name>
<gene>
    <name evidence="2" type="ORF">ASCRUDRAFT_37566</name>
</gene>
<dbReference type="Proteomes" id="UP000095038">
    <property type="component" value="Unassembled WGS sequence"/>
</dbReference>
<dbReference type="GO" id="GO:0005777">
    <property type="term" value="C:peroxisome"/>
    <property type="evidence" value="ECO:0007669"/>
    <property type="project" value="EnsemblFungi"/>
</dbReference>
<dbReference type="SUPFAM" id="SSF69118">
    <property type="entry name" value="AhpD-like"/>
    <property type="match status" value="1"/>
</dbReference>
<dbReference type="GO" id="GO:0051920">
    <property type="term" value="F:peroxiredoxin activity"/>
    <property type="evidence" value="ECO:0007669"/>
    <property type="project" value="InterPro"/>
</dbReference>
<protein>
    <recommendedName>
        <fullName evidence="1">Carboxymuconolactone decarboxylase-like domain-containing protein</fullName>
    </recommendedName>
</protein>
<dbReference type="STRING" id="1344418.A0A1D2VDA9"/>
<evidence type="ECO:0000313" key="3">
    <source>
        <dbReference type="Proteomes" id="UP000095038"/>
    </source>
</evidence>
<dbReference type="InterPro" id="IPR003779">
    <property type="entry name" value="CMD-like"/>
</dbReference>
<reference evidence="3" key="1">
    <citation type="submission" date="2016-05" db="EMBL/GenBank/DDBJ databases">
        <title>Comparative genomics of biotechnologically important yeasts.</title>
        <authorList>
            <consortium name="DOE Joint Genome Institute"/>
            <person name="Riley R."/>
            <person name="Haridas S."/>
            <person name="Wolfe K.H."/>
            <person name="Lopes M.R."/>
            <person name="Hittinger C.T."/>
            <person name="Goker M."/>
            <person name="Salamov A."/>
            <person name="Wisecaver J."/>
            <person name="Long T.M."/>
            <person name="Aerts A.L."/>
            <person name="Barry K."/>
            <person name="Choi C."/>
            <person name="Clum A."/>
            <person name="Coughlan A.Y."/>
            <person name="Deshpande S."/>
            <person name="Douglass A.P."/>
            <person name="Hanson S.J."/>
            <person name="Klenk H.-P."/>
            <person name="Labutti K."/>
            <person name="Lapidus A."/>
            <person name="Lindquist E."/>
            <person name="Lipzen A."/>
            <person name="Meier-Kolthoff J.P."/>
            <person name="Ohm R.A."/>
            <person name="Otillar R.P."/>
            <person name="Pangilinan J."/>
            <person name="Peng Y."/>
            <person name="Rokas A."/>
            <person name="Rosa C.A."/>
            <person name="Scheuner C."/>
            <person name="Sibirny A.A."/>
            <person name="Slot J.C."/>
            <person name="Stielow J.B."/>
            <person name="Sun H."/>
            <person name="Kurtzman C.P."/>
            <person name="Blackwell M."/>
            <person name="Grigoriev I.V."/>
            <person name="Jeffries T.W."/>
        </authorList>
    </citation>
    <scope>NUCLEOTIDE SEQUENCE [LARGE SCALE GENOMIC DNA]</scope>
    <source>
        <strain evidence="3">DSM 1968</strain>
    </source>
</reference>
<evidence type="ECO:0000313" key="2">
    <source>
        <dbReference type="EMBL" id="ODV59473.1"/>
    </source>
</evidence>
<dbReference type="PANTHER" id="PTHR28180">
    <property type="entry name" value="CONSERVED MITOCHONDRIAL PROTEIN-RELATED"/>
    <property type="match status" value="1"/>
</dbReference>
<dbReference type="PANTHER" id="PTHR28180:SF2">
    <property type="entry name" value="PEROXISOMAL PROTEIN 2"/>
    <property type="match status" value="1"/>
</dbReference>
<dbReference type="Gene3D" id="1.20.1290.10">
    <property type="entry name" value="AhpD-like"/>
    <property type="match status" value="1"/>
</dbReference>
<dbReference type="InterPro" id="IPR029032">
    <property type="entry name" value="AhpD-like"/>
</dbReference>
<dbReference type="InParanoid" id="A0A1D2VDA9"/>
<dbReference type="AlphaFoldDB" id="A0A1D2VDA9"/>
<feature type="domain" description="Carboxymuconolactone decarboxylase-like" evidence="1">
    <location>
        <begin position="202"/>
        <end position="256"/>
    </location>
</feature>
<dbReference type="OrthoDB" id="5537330at2759"/>